<proteinExistence type="inferred from homology"/>
<dbReference type="Gene3D" id="1.10.10.10">
    <property type="entry name" value="Winged helix-like DNA-binding domain superfamily/Winged helix DNA-binding domain"/>
    <property type="match status" value="1"/>
</dbReference>
<dbReference type="Gene3D" id="3.40.190.10">
    <property type="entry name" value="Periplasmic binding protein-like II"/>
    <property type="match status" value="2"/>
</dbReference>
<keyword evidence="2" id="KW-0805">Transcription regulation</keyword>
<dbReference type="AlphaFoldDB" id="A0A9D2L9J9"/>
<dbReference type="InterPro" id="IPR000847">
    <property type="entry name" value="LysR_HTH_N"/>
</dbReference>
<dbReference type="SUPFAM" id="SSF53850">
    <property type="entry name" value="Periplasmic binding protein-like II"/>
    <property type="match status" value="1"/>
</dbReference>
<keyword evidence="3" id="KW-0238">DNA-binding</keyword>
<evidence type="ECO:0000256" key="3">
    <source>
        <dbReference type="ARBA" id="ARBA00023125"/>
    </source>
</evidence>
<dbReference type="GO" id="GO:0003700">
    <property type="term" value="F:DNA-binding transcription factor activity"/>
    <property type="evidence" value="ECO:0007669"/>
    <property type="project" value="InterPro"/>
</dbReference>
<comment type="similarity">
    <text evidence="1">Belongs to the LysR transcriptional regulatory family.</text>
</comment>
<keyword evidence="4" id="KW-0804">Transcription</keyword>
<dbReference type="PANTHER" id="PTHR30346">
    <property type="entry name" value="TRANSCRIPTIONAL DUAL REGULATOR HCAR-RELATED"/>
    <property type="match status" value="1"/>
</dbReference>
<dbReference type="InterPro" id="IPR036388">
    <property type="entry name" value="WH-like_DNA-bd_sf"/>
</dbReference>
<evidence type="ECO:0000313" key="7">
    <source>
        <dbReference type="Proteomes" id="UP000886804"/>
    </source>
</evidence>
<dbReference type="PROSITE" id="PS50931">
    <property type="entry name" value="HTH_LYSR"/>
    <property type="match status" value="1"/>
</dbReference>
<dbReference type="SUPFAM" id="SSF46785">
    <property type="entry name" value="Winged helix' DNA-binding domain"/>
    <property type="match status" value="1"/>
</dbReference>
<dbReference type="PRINTS" id="PR00039">
    <property type="entry name" value="HTHLYSR"/>
</dbReference>
<evidence type="ECO:0000256" key="4">
    <source>
        <dbReference type="ARBA" id="ARBA00023163"/>
    </source>
</evidence>
<gene>
    <name evidence="6" type="ORF">H9716_11990</name>
</gene>
<protein>
    <submittedName>
        <fullName evidence="6">LysR family transcriptional regulator</fullName>
    </submittedName>
</protein>
<organism evidence="6 7">
    <name type="scientific">Candidatus Enterocloster faecavium</name>
    <dbReference type="NCBI Taxonomy" id="2838560"/>
    <lineage>
        <taxon>Bacteria</taxon>
        <taxon>Bacillati</taxon>
        <taxon>Bacillota</taxon>
        <taxon>Clostridia</taxon>
        <taxon>Lachnospirales</taxon>
        <taxon>Lachnospiraceae</taxon>
        <taxon>Enterocloster</taxon>
    </lineage>
</organism>
<name>A0A9D2L9J9_9FIRM</name>
<accession>A0A9D2L9J9</accession>
<reference evidence="6" key="2">
    <citation type="submission" date="2021-04" db="EMBL/GenBank/DDBJ databases">
        <authorList>
            <person name="Gilroy R."/>
        </authorList>
    </citation>
    <scope>NUCLEOTIDE SEQUENCE</scope>
    <source>
        <strain evidence="6">CHK188-4685</strain>
    </source>
</reference>
<dbReference type="Pfam" id="PF03466">
    <property type="entry name" value="LysR_substrate"/>
    <property type="match status" value="1"/>
</dbReference>
<dbReference type="EMBL" id="DWYS01000142">
    <property type="protein sequence ID" value="HJB08562.1"/>
    <property type="molecule type" value="Genomic_DNA"/>
</dbReference>
<evidence type="ECO:0000256" key="1">
    <source>
        <dbReference type="ARBA" id="ARBA00009437"/>
    </source>
</evidence>
<dbReference type="Proteomes" id="UP000886804">
    <property type="component" value="Unassembled WGS sequence"/>
</dbReference>
<evidence type="ECO:0000259" key="5">
    <source>
        <dbReference type="PROSITE" id="PS50931"/>
    </source>
</evidence>
<reference evidence="6" key="1">
    <citation type="journal article" date="2021" name="PeerJ">
        <title>Extensive microbial diversity within the chicken gut microbiome revealed by metagenomics and culture.</title>
        <authorList>
            <person name="Gilroy R."/>
            <person name="Ravi A."/>
            <person name="Getino M."/>
            <person name="Pursley I."/>
            <person name="Horton D.L."/>
            <person name="Alikhan N.F."/>
            <person name="Baker D."/>
            <person name="Gharbi K."/>
            <person name="Hall N."/>
            <person name="Watson M."/>
            <person name="Adriaenssens E.M."/>
            <person name="Foster-Nyarko E."/>
            <person name="Jarju S."/>
            <person name="Secka A."/>
            <person name="Antonio M."/>
            <person name="Oren A."/>
            <person name="Chaudhuri R.R."/>
            <person name="La Ragione R."/>
            <person name="Hildebrand F."/>
            <person name="Pallen M.J."/>
        </authorList>
    </citation>
    <scope>NUCLEOTIDE SEQUENCE</scope>
    <source>
        <strain evidence="6">CHK188-4685</strain>
    </source>
</reference>
<comment type="caution">
    <text evidence="6">The sequence shown here is derived from an EMBL/GenBank/DDBJ whole genome shotgun (WGS) entry which is preliminary data.</text>
</comment>
<dbReference type="InterPro" id="IPR036390">
    <property type="entry name" value="WH_DNA-bd_sf"/>
</dbReference>
<dbReference type="GO" id="GO:0032993">
    <property type="term" value="C:protein-DNA complex"/>
    <property type="evidence" value="ECO:0007669"/>
    <property type="project" value="TreeGrafter"/>
</dbReference>
<evidence type="ECO:0000313" key="6">
    <source>
        <dbReference type="EMBL" id="HJB08562.1"/>
    </source>
</evidence>
<feature type="domain" description="HTH lysR-type" evidence="5">
    <location>
        <begin position="1"/>
        <end position="58"/>
    </location>
</feature>
<dbReference type="GO" id="GO:0003677">
    <property type="term" value="F:DNA binding"/>
    <property type="evidence" value="ECO:0007669"/>
    <property type="project" value="UniProtKB-KW"/>
</dbReference>
<dbReference type="InterPro" id="IPR005119">
    <property type="entry name" value="LysR_subst-bd"/>
</dbReference>
<dbReference type="PANTHER" id="PTHR30346:SF0">
    <property type="entry name" value="HCA OPERON TRANSCRIPTIONAL ACTIVATOR HCAR"/>
    <property type="match status" value="1"/>
</dbReference>
<sequence>MNIKDQEYFIKLAEYRNFSKAAKDLYISQTALSKVIAGLEDEVGEKLFIRNTNSVSLSEAGRVYLDYAKKIVSLYSRSQSIIHRSLLEEGTLRIGVTDLSDSLINALGILHQKFPNAKVRLYSDQLSAEAFSFSKLDMIMLPEDAAKDLNYIPIAARKGLYAIMNTHHRLAKNRILDLSDLEQEDLIFSIGENGRLDAAYDYCLKAGFKPKVSFLFNDSKYQMDIILNSSAVAVSFNLFRRFRETMDSIVSIPININHPINDRLVLAYREDNRNPLISEMIQCIQAFREIRFSNE</sequence>
<dbReference type="FunFam" id="1.10.10.10:FF:000001">
    <property type="entry name" value="LysR family transcriptional regulator"/>
    <property type="match status" value="1"/>
</dbReference>
<dbReference type="Pfam" id="PF00126">
    <property type="entry name" value="HTH_1"/>
    <property type="match status" value="1"/>
</dbReference>
<evidence type="ECO:0000256" key="2">
    <source>
        <dbReference type="ARBA" id="ARBA00023015"/>
    </source>
</evidence>